<keyword evidence="9" id="KW-1185">Reference proteome</keyword>
<evidence type="ECO:0000256" key="2">
    <source>
        <dbReference type="ARBA" id="ARBA00022771"/>
    </source>
</evidence>
<name>A0A0K9PHH2_ZOSMR</name>
<keyword evidence="2 4" id="KW-0863">Zinc-finger</keyword>
<keyword evidence="1 4" id="KW-0479">Metal-binding</keyword>
<dbReference type="AlphaFoldDB" id="A0A0K9PHH2"/>
<feature type="domain" description="C3H1-type" evidence="7">
    <location>
        <begin position="6"/>
        <end position="32"/>
    </location>
</feature>
<feature type="region of interest" description="Disordered" evidence="6">
    <location>
        <begin position="246"/>
        <end position="286"/>
    </location>
</feature>
<gene>
    <name evidence="8" type="ORF">ZOSMA_23G00730</name>
</gene>
<organism evidence="8 9">
    <name type="scientific">Zostera marina</name>
    <name type="common">Eelgrass</name>
    <dbReference type="NCBI Taxonomy" id="29655"/>
    <lineage>
        <taxon>Eukaryota</taxon>
        <taxon>Viridiplantae</taxon>
        <taxon>Streptophyta</taxon>
        <taxon>Embryophyta</taxon>
        <taxon>Tracheophyta</taxon>
        <taxon>Spermatophyta</taxon>
        <taxon>Magnoliopsida</taxon>
        <taxon>Liliopsida</taxon>
        <taxon>Zosteraceae</taxon>
        <taxon>Zostera</taxon>
    </lineage>
</organism>
<reference evidence="9" key="1">
    <citation type="journal article" date="2016" name="Nature">
        <title>The genome of the seagrass Zostera marina reveals angiosperm adaptation to the sea.</title>
        <authorList>
            <person name="Olsen J.L."/>
            <person name="Rouze P."/>
            <person name="Verhelst B."/>
            <person name="Lin Y.-C."/>
            <person name="Bayer T."/>
            <person name="Collen J."/>
            <person name="Dattolo E."/>
            <person name="De Paoli E."/>
            <person name="Dittami S."/>
            <person name="Maumus F."/>
            <person name="Michel G."/>
            <person name="Kersting A."/>
            <person name="Lauritano C."/>
            <person name="Lohaus R."/>
            <person name="Toepel M."/>
            <person name="Tonon T."/>
            <person name="Vanneste K."/>
            <person name="Amirebrahimi M."/>
            <person name="Brakel J."/>
            <person name="Bostroem C."/>
            <person name="Chovatia M."/>
            <person name="Grimwood J."/>
            <person name="Jenkins J.W."/>
            <person name="Jueterbock A."/>
            <person name="Mraz A."/>
            <person name="Stam W.T."/>
            <person name="Tice H."/>
            <person name="Bornberg-Bauer E."/>
            <person name="Green P.J."/>
            <person name="Pearson G.A."/>
            <person name="Procaccini G."/>
            <person name="Duarte C.M."/>
            <person name="Schmutz J."/>
            <person name="Reusch T.B.H."/>
            <person name="Van de Peer Y."/>
        </authorList>
    </citation>
    <scope>NUCLEOTIDE SEQUENCE [LARGE SCALE GENOMIC DNA]</scope>
    <source>
        <strain evidence="9">cv. Finnish</strain>
    </source>
</reference>
<dbReference type="PROSITE" id="PS50103">
    <property type="entry name" value="ZF_C3H1"/>
    <property type="match status" value="1"/>
</dbReference>
<dbReference type="EMBL" id="LFYR01000839">
    <property type="protein sequence ID" value="KMZ68419.1"/>
    <property type="molecule type" value="Genomic_DNA"/>
</dbReference>
<dbReference type="SUPFAM" id="SSF90229">
    <property type="entry name" value="CCCH zinc finger"/>
    <property type="match status" value="1"/>
</dbReference>
<feature type="region of interest" description="Disordered" evidence="6">
    <location>
        <begin position="36"/>
        <end position="132"/>
    </location>
</feature>
<dbReference type="InterPro" id="IPR000571">
    <property type="entry name" value="Znf_CCCH"/>
</dbReference>
<evidence type="ECO:0000256" key="1">
    <source>
        <dbReference type="ARBA" id="ARBA00022723"/>
    </source>
</evidence>
<keyword evidence="5" id="KW-0175">Coiled coil</keyword>
<evidence type="ECO:0000313" key="8">
    <source>
        <dbReference type="EMBL" id="KMZ68419.1"/>
    </source>
</evidence>
<keyword evidence="3 4" id="KW-0862">Zinc</keyword>
<dbReference type="OMA" id="DHRPDDF"/>
<feature type="compositionally biased region" description="Basic and acidic residues" evidence="6">
    <location>
        <begin position="36"/>
        <end position="62"/>
    </location>
</feature>
<evidence type="ECO:0000256" key="3">
    <source>
        <dbReference type="ARBA" id="ARBA00022833"/>
    </source>
</evidence>
<evidence type="ECO:0000256" key="4">
    <source>
        <dbReference type="PROSITE-ProRule" id="PRU00723"/>
    </source>
</evidence>
<dbReference type="Proteomes" id="UP000036987">
    <property type="component" value="Unassembled WGS sequence"/>
</dbReference>
<sequence>MTERKLYKTKLCVLYQRGRCSRQACSFAHGNAELRRFPSEGSFDGRQEYQNSDLRDKLERRYSPYRKYSPGRNVHGRHDFRNHKQVSHDRGYSPSRSPVRRSERQSDLSISPRISDGDEGKFKDRNKDPYKERDLQLKLREAKRDVQYLEDNRNQLMSALDEKKEEVAKLSSTIEEIEAQLKKERDDCKRSISKNKKFNKALGRYLQAQVELKRSQSKLQRVADQLDSDNLKSGVNEEDSSINIISDGDYNQFSKHEKKNGASPPKKRSRLSIGTSEEMKSGNLLY</sequence>
<dbReference type="PANTHER" id="PTHR38160:SF1">
    <property type="entry name" value="ZINC FINGER CCCH DOMAIN-CONTAINING PROTEIN 40"/>
    <property type="match status" value="1"/>
</dbReference>
<evidence type="ECO:0000313" key="9">
    <source>
        <dbReference type="Proteomes" id="UP000036987"/>
    </source>
</evidence>
<dbReference type="InterPro" id="IPR036855">
    <property type="entry name" value="Znf_CCCH_sf"/>
</dbReference>
<feature type="compositionally biased region" description="Basic and acidic residues" evidence="6">
    <location>
        <begin position="115"/>
        <end position="132"/>
    </location>
</feature>
<evidence type="ECO:0000256" key="6">
    <source>
        <dbReference type="SAM" id="MobiDB-lite"/>
    </source>
</evidence>
<protein>
    <submittedName>
        <fullName evidence="8">Zinc finger CCCH domain-containing protein 13</fullName>
    </submittedName>
</protein>
<feature type="coiled-coil region" evidence="5">
    <location>
        <begin position="132"/>
        <end position="225"/>
    </location>
</feature>
<evidence type="ECO:0000256" key="5">
    <source>
        <dbReference type="SAM" id="Coils"/>
    </source>
</evidence>
<feature type="compositionally biased region" description="Basic residues" evidence="6">
    <location>
        <begin position="74"/>
        <end position="85"/>
    </location>
</feature>
<comment type="caution">
    <text evidence="8">The sequence shown here is derived from an EMBL/GenBank/DDBJ whole genome shotgun (WGS) entry which is preliminary data.</text>
</comment>
<evidence type="ECO:0000259" key="7">
    <source>
        <dbReference type="PROSITE" id="PS50103"/>
    </source>
</evidence>
<dbReference type="Gene3D" id="4.10.1000.10">
    <property type="entry name" value="Zinc finger, CCCH-type"/>
    <property type="match status" value="1"/>
</dbReference>
<dbReference type="InterPro" id="IPR045868">
    <property type="entry name" value="Znf_C3H13/40"/>
</dbReference>
<dbReference type="PANTHER" id="PTHR38160">
    <property type="entry name" value="ZINC FINGER CCCH DOMAIN-CONTAINING PROTEIN 40"/>
    <property type="match status" value="1"/>
</dbReference>
<accession>A0A0K9PHH2</accession>
<proteinExistence type="predicted"/>
<feature type="zinc finger region" description="C3H1-type" evidence="4">
    <location>
        <begin position="6"/>
        <end position="32"/>
    </location>
</feature>
<dbReference type="GO" id="GO:0008270">
    <property type="term" value="F:zinc ion binding"/>
    <property type="evidence" value="ECO:0007669"/>
    <property type="project" value="UniProtKB-KW"/>
</dbReference>
<dbReference type="OrthoDB" id="665283at2759"/>